<keyword evidence="3" id="KW-1185">Reference proteome</keyword>
<accession>A0A2T7DYU5</accession>
<evidence type="ECO:0000313" key="2">
    <source>
        <dbReference type="EMBL" id="PUZ60754.1"/>
    </source>
</evidence>
<dbReference type="Gramene" id="PUZ60754">
    <property type="protein sequence ID" value="PUZ60754"/>
    <property type="gene ID" value="GQ55_4G180600"/>
</dbReference>
<evidence type="ECO:0000256" key="1">
    <source>
        <dbReference type="SAM" id="MobiDB-lite"/>
    </source>
</evidence>
<organism evidence="2 3">
    <name type="scientific">Panicum hallii var. hallii</name>
    <dbReference type="NCBI Taxonomy" id="1504633"/>
    <lineage>
        <taxon>Eukaryota</taxon>
        <taxon>Viridiplantae</taxon>
        <taxon>Streptophyta</taxon>
        <taxon>Embryophyta</taxon>
        <taxon>Tracheophyta</taxon>
        <taxon>Spermatophyta</taxon>
        <taxon>Magnoliopsida</taxon>
        <taxon>Liliopsida</taxon>
        <taxon>Poales</taxon>
        <taxon>Poaceae</taxon>
        <taxon>PACMAD clade</taxon>
        <taxon>Panicoideae</taxon>
        <taxon>Panicodae</taxon>
        <taxon>Paniceae</taxon>
        <taxon>Panicinae</taxon>
        <taxon>Panicum</taxon>
        <taxon>Panicum sect. Panicum</taxon>
    </lineage>
</organism>
<dbReference type="Proteomes" id="UP000244336">
    <property type="component" value="Chromosome 4"/>
</dbReference>
<name>A0A2T7DYU5_9POAL</name>
<dbReference type="EMBL" id="CM009752">
    <property type="protein sequence ID" value="PUZ60754.1"/>
    <property type="molecule type" value="Genomic_DNA"/>
</dbReference>
<gene>
    <name evidence="2" type="ORF">GQ55_4G180600</name>
</gene>
<protein>
    <submittedName>
        <fullName evidence="2">Uncharacterized protein</fullName>
    </submittedName>
</protein>
<evidence type="ECO:0000313" key="3">
    <source>
        <dbReference type="Proteomes" id="UP000244336"/>
    </source>
</evidence>
<dbReference type="AlphaFoldDB" id="A0A2T7DYU5"/>
<sequence>MTNLESPKTSTASAPASRSNSIPLCTASYSARLLVQGAGNLIEKEYVASRGETSKTPIPEPSPQTDPSKYIAHARMESAAMSVLVLSATRSANACPLTAFEGWYRISNSDRANIHLPSRPFNTGVDSICLISSDLQMTIVSAESRMWRSFVQVKNRQRHNFSISGYLVSASSILLLR</sequence>
<feature type="region of interest" description="Disordered" evidence="1">
    <location>
        <begin position="1"/>
        <end position="21"/>
    </location>
</feature>
<reference evidence="2 3" key="1">
    <citation type="submission" date="2018-04" db="EMBL/GenBank/DDBJ databases">
        <title>WGS assembly of Panicum hallii var. hallii HAL2.</title>
        <authorList>
            <person name="Lovell J."/>
            <person name="Jenkins J."/>
            <person name="Lowry D."/>
            <person name="Mamidi S."/>
            <person name="Sreedasyam A."/>
            <person name="Weng X."/>
            <person name="Barry K."/>
            <person name="Bonette J."/>
            <person name="Campitelli B."/>
            <person name="Daum C."/>
            <person name="Gordon S."/>
            <person name="Gould B."/>
            <person name="Lipzen A."/>
            <person name="MacQueen A."/>
            <person name="Palacio-Mejia J."/>
            <person name="Plott C."/>
            <person name="Shakirov E."/>
            <person name="Shu S."/>
            <person name="Yoshinaga Y."/>
            <person name="Zane M."/>
            <person name="Rokhsar D."/>
            <person name="Grimwood J."/>
            <person name="Schmutz J."/>
            <person name="Juenger T."/>
        </authorList>
    </citation>
    <scope>NUCLEOTIDE SEQUENCE [LARGE SCALE GENOMIC DNA]</scope>
    <source>
        <strain evidence="3">cv. HAL2</strain>
    </source>
</reference>
<proteinExistence type="predicted"/>